<reference evidence="3" key="1">
    <citation type="submission" date="2016-11" db="UniProtKB">
        <authorList>
            <consortium name="WormBaseParasite"/>
        </authorList>
    </citation>
    <scope>IDENTIFICATION</scope>
</reference>
<sequence>MYNNRKCTHSWVDPGQPTTSTPERPSVHLVGYKTCAVLLTPLPGCEILPYAAYSVDLAPSDNHLFWSIQNCLAEQRFRDVAEVRKWTEDFIASKPTSFFHEGIRKLSERWQKVIESEGKYFDD</sequence>
<dbReference type="InterPro" id="IPR052709">
    <property type="entry name" value="Transposase-MT_Hybrid"/>
</dbReference>
<keyword evidence="2" id="KW-1185">Reference proteome</keyword>
<dbReference type="WBParaSite" id="Hba_04638">
    <property type="protein sequence ID" value="Hba_04638"/>
    <property type="gene ID" value="Hba_04638"/>
</dbReference>
<accession>A0A1I7WI01</accession>
<dbReference type="AlphaFoldDB" id="A0A1I7WI01"/>
<dbReference type="GO" id="GO:0003676">
    <property type="term" value="F:nucleic acid binding"/>
    <property type="evidence" value="ECO:0007669"/>
    <property type="project" value="InterPro"/>
</dbReference>
<dbReference type="InterPro" id="IPR036397">
    <property type="entry name" value="RNaseH_sf"/>
</dbReference>
<dbReference type="Proteomes" id="UP000095283">
    <property type="component" value="Unplaced"/>
</dbReference>
<dbReference type="PANTHER" id="PTHR46060">
    <property type="entry name" value="MARINER MOS1 TRANSPOSASE-LIKE PROTEIN"/>
    <property type="match status" value="1"/>
</dbReference>
<evidence type="ECO:0000313" key="2">
    <source>
        <dbReference type="Proteomes" id="UP000095283"/>
    </source>
</evidence>
<dbReference type="Gene3D" id="3.30.420.10">
    <property type="entry name" value="Ribonuclease H-like superfamily/Ribonuclease H"/>
    <property type="match status" value="1"/>
</dbReference>
<feature type="region of interest" description="Disordered" evidence="1">
    <location>
        <begin position="1"/>
        <end position="23"/>
    </location>
</feature>
<organism evidence="2 3">
    <name type="scientific">Heterorhabditis bacteriophora</name>
    <name type="common">Entomopathogenic nematode worm</name>
    <dbReference type="NCBI Taxonomy" id="37862"/>
    <lineage>
        <taxon>Eukaryota</taxon>
        <taxon>Metazoa</taxon>
        <taxon>Ecdysozoa</taxon>
        <taxon>Nematoda</taxon>
        <taxon>Chromadorea</taxon>
        <taxon>Rhabditida</taxon>
        <taxon>Rhabditina</taxon>
        <taxon>Rhabditomorpha</taxon>
        <taxon>Strongyloidea</taxon>
        <taxon>Heterorhabditidae</taxon>
        <taxon>Heterorhabditis</taxon>
    </lineage>
</organism>
<proteinExistence type="predicted"/>
<evidence type="ECO:0000313" key="3">
    <source>
        <dbReference type="WBParaSite" id="Hba_04638"/>
    </source>
</evidence>
<protein>
    <submittedName>
        <fullName evidence="3">DDE-1 domain-containing protein</fullName>
    </submittedName>
</protein>
<evidence type="ECO:0000256" key="1">
    <source>
        <dbReference type="SAM" id="MobiDB-lite"/>
    </source>
</evidence>
<name>A0A1I7WI01_HETBA</name>
<dbReference type="PANTHER" id="PTHR46060:SF3">
    <property type="entry name" value="PROTEIN GVQW3"/>
    <property type="match status" value="1"/>
</dbReference>